<name>A0A841FCJ0_9ACTN</name>
<evidence type="ECO:0000259" key="2">
    <source>
        <dbReference type="Pfam" id="PF01551"/>
    </source>
</evidence>
<dbReference type="PANTHER" id="PTHR21666:SF270">
    <property type="entry name" value="MUREIN HYDROLASE ACTIVATOR ENVC"/>
    <property type="match status" value="1"/>
</dbReference>
<keyword evidence="4" id="KW-1185">Reference proteome</keyword>
<protein>
    <recommendedName>
        <fullName evidence="2">M23ase beta-sheet core domain-containing protein</fullName>
    </recommendedName>
</protein>
<keyword evidence="1" id="KW-0732">Signal</keyword>
<reference evidence="3 4" key="1">
    <citation type="submission" date="2020-08" db="EMBL/GenBank/DDBJ databases">
        <title>Genomic Encyclopedia of Type Strains, Phase IV (KMG-IV): sequencing the most valuable type-strain genomes for metagenomic binning, comparative biology and taxonomic classification.</title>
        <authorList>
            <person name="Goeker M."/>
        </authorList>
    </citation>
    <scope>NUCLEOTIDE SEQUENCE [LARGE SCALE GENOMIC DNA]</scope>
    <source>
        <strain evidence="3 4">YIM 65646</strain>
    </source>
</reference>
<feature type="chain" id="PRO_5032507672" description="M23ase beta-sheet core domain-containing protein" evidence="1">
    <location>
        <begin position="31"/>
        <end position="298"/>
    </location>
</feature>
<evidence type="ECO:0000313" key="4">
    <source>
        <dbReference type="Proteomes" id="UP000548476"/>
    </source>
</evidence>
<dbReference type="CDD" id="cd12797">
    <property type="entry name" value="M23_peptidase"/>
    <property type="match status" value="1"/>
</dbReference>
<organism evidence="3 4">
    <name type="scientific">Phytomonospora endophytica</name>
    <dbReference type="NCBI Taxonomy" id="714109"/>
    <lineage>
        <taxon>Bacteria</taxon>
        <taxon>Bacillati</taxon>
        <taxon>Actinomycetota</taxon>
        <taxon>Actinomycetes</taxon>
        <taxon>Micromonosporales</taxon>
        <taxon>Micromonosporaceae</taxon>
        <taxon>Phytomonospora</taxon>
    </lineage>
</organism>
<evidence type="ECO:0000313" key="3">
    <source>
        <dbReference type="EMBL" id="MBB6035011.1"/>
    </source>
</evidence>
<dbReference type="InterPro" id="IPR050570">
    <property type="entry name" value="Cell_wall_metabolism_enzyme"/>
</dbReference>
<dbReference type="InterPro" id="IPR016047">
    <property type="entry name" value="M23ase_b-sheet_dom"/>
</dbReference>
<sequence length="298" mass="30683">MPRTRRLFTALAMIGTLVAGVLTAAAPASAGVDGVGVLAAPAMQLPFPCGQTWNGNNSNSSAHVGWEIDFNRGGTATADLGDTVLAAAAGTIAIASFQSGNRYGNLVKIDHGGSYTSYYAHLSSLAVKVGEYVDRGQVIGALGNTSAPGNNISPHLHFEVRYGTNYPNNTVKPVFNGSTFGYPSANVTSNNCATSYDPADVCGSGFRVNDSARLAGQGNVVLLWNAGTSNNCVVTLKFTNKGSATATSAYLEPQGATRTTDSGNYGYYAGPVKRSAPTCVKWGGSTGGASYNSPSEHC</sequence>
<dbReference type="Pfam" id="PF01551">
    <property type="entry name" value="Peptidase_M23"/>
    <property type="match status" value="1"/>
</dbReference>
<dbReference type="Gene3D" id="2.70.70.10">
    <property type="entry name" value="Glucose Permease (Domain IIA)"/>
    <property type="match status" value="1"/>
</dbReference>
<feature type="domain" description="M23ase beta-sheet core" evidence="2">
    <location>
        <begin position="71"/>
        <end position="165"/>
    </location>
</feature>
<accession>A0A841FCJ0</accession>
<dbReference type="RefSeq" id="WP_184787852.1">
    <property type="nucleotide sequence ID" value="NZ_BONT01000059.1"/>
</dbReference>
<evidence type="ECO:0000256" key="1">
    <source>
        <dbReference type="SAM" id="SignalP"/>
    </source>
</evidence>
<comment type="caution">
    <text evidence="3">The sequence shown here is derived from an EMBL/GenBank/DDBJ whole genome shotgun (WGS) entry which is preliminary data.</text>
</comment>
<dbReference type="GO" id="GO:0004222">
    <property type="term" value="F:metalloendopeptidase activity"/>
    <property type="evidence" value="ECO:0007669"/>
    <property type="project" value="TreeGrafter"/>
</dbReference>
<dbReference type="InterPro" id="IPR011055">
    <property type="entry name" value="Dup_hybrid_motif"/>
</dbReference>
<dbReference type="SUPFAM" id="SSF51261">
    <property type="entry name" value="Duplicated hybrid motif"/>
    <property type="match status" value="1"/>
</dbReference>
<dbReference type="PANTHER" id="PTHR21666">
    <property type="entry name" value="PEPTIDASE-RELATED"/>
    <property type="match status" value="1"/>
</dbReference>
<dbReference type="Proteomes" id="UP000548476">
    <property type="component" value="Unassembled WGS sequence"/>
</dbReference>
<dbReference type="AlphaFoldDB" id="A0A841FCJ0"/>
<dbReference type="InterPro" id="IPR006311">
    <property type="entry name" value="TAT_signal"/>
</dbReference>
<gene>
    <name evidence="3" type="ORF">HNR73_002865</name>
</gene>
<dbReference type="EMBL" id="JACHGT010000005">
    <property type="protein sequence ID" value="MBB6035011.1"/>
    <property type="molecule type" value="Genomic_DNA"/>
</dbReference>
<dbReference type="PROSITE" id="PS51318">
    <property type="entry name" value="TAT"/>
    <property type="match status" value="1"/>
</dbReference>
<proteinExistence type="predicted"/>
<feature type="signal peptide" evidence="1">
    <location>
        <begin position="1"/>
        <end position="30"/>
    </location>
</feature>